<feature type="domain" description="RCK N-terminal" evidence="6">
    <location>
        <begin position="233"/>
        <end position="350"/>
    </location>
</feature>
<keyword evidence="1" id="KW-0813">Transport</keyword>
<keyword evidence="5" id="KW-0406">Ion transport</keyword>
<dbReference type="NCBIfam" id="NF007039">
    <property type="entry name" value="PRK09496.3-2"/>
    <property type="match status" value="1"/>
</dbReference>
<dbReference type="GO" id="GO:0015079">
    <property type="term" value="F:potassium ion transmembrane transporter activity"/>
    <property type="evidence" value="ECO:0007669"/>
    <property type="project" value="InterPro"/>
</dbReference>
<keyword evidence="3" id="KW-0630">Potassium</keyword>
<keyword evidence="4" id="KW-0520">NAD</keyword>
<keyword evidence="2" id="KW-0633">Potassium transport</keyword>
<dbReference type="PANTHER" id="PTHR43833">
    <property type="entry name" value="POTASSIUM CHANNEL PROTEIN 2-RELATED-RELATED"/>
    <property type="match status" value="1"/>
</dbReference>
<proteinExistence type="predicted"/>
<dbReference type="InterPro" id="IPR003148">
    <property type="entry name" value="RCK_N"/>
</dbReference>
<evidence type="ECO:0000256" key="1">
    <source>
        <dbReference type="ARBA" id="ARBA00022448"/>
    </source>
</evidence>
<accession>A0A644VCP6</accession>
<dbReference type="Gene3D" id="3.40.50.720">
    <property type="entry name" value="NAD(P)-binding Rossmann-like Domain"/>
    <property type="match status" value="2"/>
</dbReference>
<dbReference type="SUPFAM" id="SSF116726">
    <property type="entry name" value="TrkA C-terminal domain-like"/>
    <property type="match status" value="2"/>
</dbReference>
<dbReference type="SUPFAM" id="SSF51735">
    <property type="entry name" value="NAD(P)-binding Rossmann-fold domains"/>
    <property type="match status" value="2"/>
</dbReference>
<evidence type="ECO:0000256" key="4">
    <source>
        <dbReference type="ARBA" id="ARBA00023027"/>
    </source>
</evidence>
<evidence type="ECO:0000256" key="3">
    <source>
        <dbReference type="ARBA" id="ARBA00022958"/>
    </source>
</evidence>
<dbReference type="NCBIfam" id="NF007031">
    <property type="entry name" value="PRK09496.1-2"/>
    <property type="match status" value="1"/>
</dbReference>
<feature type="domain" description="RCK C-terminal" evidence="7">
    <location>
        <begin position="147"/>
        <end position="228"/>
    </location>
</feature>
<dbReference type="InterPro" id="IPR036721">
    <property type="entry name" value="RCK_C_sf"/>
</dbReference>
<dbReference type="Pfam" id="PF02080">
    <property type="entry name" value="TrkA_C"/>
    <property type="match status" value="2"/>
</dbReference>
<dbReference type="InterPro" id="IPR006036">
    <property type="entry name" value="K_uptake_TrkA"/>
</dbReference>
<evidence type="ECO:0000259" key="7">
    <source>
        <dbReference type="PROSITE" id="PS51202"/>
    </source>
</evidence>
<dbReference type="Gene3D" id="3.30.70.1450">
    <property type="entry name" value="Regulator of K+ conductance, C-terminal domain"/>
    <property type="match status" value="2"/>
</dbReference>
<comment type="caution">
    <text evidence="8">The sequence shown here is derived from an EMBL/GenBank/DDBJ whole genome shotgun (WGS) entry which is preliminary data.</text>
</comment>
<dbReference type="PROSITE" id="PS51202">
    <property type="entry name" value="RCK_C"/>
    <property type="match status" value="2"/>
</dbReference>
<sequence length="455" mass="50196">MKGEAFLRIVIIGAGKLGYSVAQLLAQEQYDVVVVEQDEVRRQVVKDNLDVLTIGANGASPLTMVDPFVHDADVVLATTDNDEVNMVACMLAKKNGVKHTIARIRNTDYTQKAGEFLHTGMGIDLIINPEQLTAIEINRIIMTPSALDVEDFAEGKVRMFETKLNDKSSFVGKTLSEVDLPKQILAAMIFRNHQMIIPHGDDRFQAHDNVYFVGSKDVISDFEKRFSNTLTKIERVLIIGAGRTGRFLAPLLEKQGLFVKVIDKNRERCQLVAQKLERGLALCGDGTDIDLLTEEGIAESDMVICLTEDDKLNLMLALLAKHLGAQKTIVRVARTEYVSLMEKVGVDIVLSSRFLSAGEILRFVRKGGVVSVSLLEGAKVEAMEIIITEECSIVGKELMKANLPKECLVCAIVHDNDVVVPSGTSIIYPNDRVVVFVQAEAVKRIMPIFEGRGMV</sequence>
<dbReference type="AlphaFoldDB" id="A0A644VCP6"/>
<dbReference type="NCBIfam" id="NF007041">
    <property type="entry name" value="PRK09496.3-4"/>
    <property type="match status" value="1"/>
</dbReference>
<evidence type="ECO:0000259" key="6">
    <source>
        <dbReference type="PROSITE" id="PS51201"/>
    </source>
</evidence>
<dbReference type="EMBL" id="VSSQ01000258">
    <property type="protein sequence ID" value="MPL88472.1"/>
    <property type="molecule type" value="Genomic_DNA"/>
</dbReference>
<dbReference type="NCBIfam" id="NF007032">
    <property type="entry name" value="PRK09496.1-4"/>
    <property type="match status" value="1"/>
</dbReference>
<reference evidence="8" key="1">
    <citation type="submission" date="2019-08" db="EMBL/GenBank/DDBJ databases">
        <authorList>
            <person name="Kucharzyk K."/>
            <person name="Murdoch R.W."/>
            <person name="Higgins S."/>
            <person name="Loffler F."/>
        </authorList>
    </citation>
    <scope>NUCLEOTIDE SEQUENCE</scope>
</reference>
<protein>
    <submittedName>
        <fullName evidence="8">Trk system potassium uptake protein TrkA</fullName>
    </submittedName>
</protein>
<evidence type="ECO:0000313" key="8">
    <source>
        <dbReference type="EMBL" id="MPL88472.1"/>
    </source>
</evidence>
<organism evidence="8">
    <name type="scientific">bioreactor metagenome</name>
    <dbReference type="NCBI Taxonomy" id="1076179"/>
    <lineage>
        <taxon>unclassified sequences</taxon>
        <taxon>metagenomes</taxon>
        <taxon>ecological metagenomes</taxon>
    </lineage>
</organism>
<dbReference type="PANTHER" id="PTHR43833:SF5">
    <property type="entry name" value="TRK SYSTEM POTASSIUM UPTAKE PROTEIN TRKA"/>
    <property type="match status" value="1"/>
</dbReference>
<evidence type="ECO:0000256" key="5">
    <source>
        <dbReference type="ARBA" id="ARBA00023065"/>
    </source>
</evidence>
<feature type="domain" description="RCK C-terminal" evidence="7">
    <location>
        <begin position="370"/>
        <end position="451"/>
    </location>
</feature>
<dbReference type="InterPro" id="IPR036291">
    <property type="entry name" value="NAD(P)-bd_dom_sf"/>
</dbReference>
<evidence type="ECO:0000256" key="2">
    <source>
        <dbReference type="ARBA" id="ARBA00022538"/>
    </source>
</evidence>
<dbReference type="PROSITE" id="PS51201">
    <property type="entry name" value="RCK_N"/>
    <property type="match status" value="2"/>
</dbReference>
<dbReference type="InterPro" id="IPR006037">
    <property type="entry name" value="RCK_C"/>
</dbReference>
<dbReference type="GO" id="GO:0005886">
    <property type="term" value="C:plasma membrane"/>
    <property type="evidence" value="ECO:0007669"/>
    <property type="project" value="InterPro"/>
</dbReference>
<dbReference type="NCBIfam" id="NF007034">
    <property type="entry name" value="PRK09496.2-1"/>
    <property type="match status" value="1"/>
</dbReference>
<dbReference type="InterPro" id="IPR050721">
    <property type="entry name" value="Trk_Ktr_HKT_K-transport"/>
</dbReference>
<gene>
    <name evidence="8" type="primary">trkA_13</name>
    <name evidence="8" type="ORF">SDC9_34495</name>
</gene>
<dbReference type="Pfam" id="PF02254">
    <property type="entry name" value="TrkA_N"/>
    <property type="match status" value="2"/>
</dbReference>
<dbReference type="PRINTS" id="PR00335">
    <property type="entry name" value="KUPTAKETRKA"/>
</dbReference>
<feature type="domain" description="RCK N-terminal" evidence="6">
    <location>
        <begin position="6"/>
        <end position="127"/>
    </location>
</feature>
<name>A0A644VCP6_9ZZZZ</name>